<accession>A0A233RC49</accession>
<dbReference type="GO" id="GO:0003700">
    <property type="term" value="F:DNA-binding transcription factor activity"/>
    <property type="evidence" value="ECO:0007669"/>
    <property type="project" value="InterPro"/>
</dbReference>
<dbReference type="SUPFAM" id="SSF46785">
    <property type="entry name" value="Winged helix' DNA-binding domain"/>
    <property type="match status" value="1"/>
</dbReference>
<dbReference type="GO" id="GO:0003677">
    <property type="term" value="F:DNA binding"/>
    <property type="evidence" value="ECO:0007669"/>
    <property type="project" value="UniProtKB-KW"/>
</dbReference>
<proteinExistence type="predicted"/>
<keyword evidence="7" id="KW-1185">Reference proteome</keyword>
<evidence type="ECO:0000256" key="1">
    <source>
        <dbReference type="ARBA" id="ARBA00022849"/>
    </source>
</evidence>
<keyword evidence="4" id="KW-0804">Transcription</keyword>
<dbReference type="SMART" id="SM00418">
    <property type="entry name" value="HTH_ARSR"/>
    <property type="match status" value="1"/>
</dbReference>
<dbReference type="Gene3D" id="1.10.10.10">
    <property type="entry name" value="Winged helix-like DNA-binding domain superfamily/Winged helix DNA-binding domain"/>
    <property type="match status" value="1"/>
</dbReference>
<keyword evidence="2" id="KW-0805">Transcription regulation</keyword>
<name>A0A233RC49_9GAMM</name>
<evidence type="ECO:0000259" key="5">
    <source>
        <dbReference type="PROSITE" id="PS50987"/>
    </source>
</evidence>
<dbReference type="NCBIfam" id="NF007528">
    <property type="entry name" value="PRK10141.1"/>
    <property type="match status" value="1"/>
</dbReference>
<gene>
    <name evidence="6" type="ORF">B6S08_14625</name>
</gene>
<dbReference type="EMBL" id="NBIM01000006">
    <property type="protein sequence ID" value="OXY80960.1"/>
    <property type="molecule type" value="Genomic_DNA"/>
</dbReference>
<dbReference type="OrthoDB" id="9793058at2"/>
<dbReference type="AlphaFoldDB" id="A0A233RC49"/>
<evidence type="ECO:0000313" key="6">
    <source>
        <dbReference type="EMBL" id="OXY80960.1"/>
    </source>
</evidence>
<dbReference type="InterPro" id="IPR051081">
    <property type="entry name" value="HTH_MetalResp_TranReg"/>
</dbReference>
<dbReference type="InterPro" id="IPR036390">
    <property type="entry name" value="WH_DNA-bd_sf"/>
</dbReference>
<protein>
    <submittedName>
        <fullName evidence="6">Transcriptional regulator</fullName>
    </submittedName>
</protein>
<dbReference type="PROSITE" id="PS50987">
    <property type="entry name" value="HTH_ARSR_2"/>
    <property type="match status" value="1"/>
</dbReference>
<dbReference type="InterPro" id="IPR001845">
    <property type="entry name" value="HTH_ArsR_DNA-bd_dom"/>
</dbReference>
<keyword evidence="3" id="KW-0238">DNA-binding</keyword>
<evidence type="ECO:0000313" key="7">
    <source>
        <dbReference type="Proteomes" id="UP000242757"/>
    </source>
</evidence>
<dbReference type="GO" id="GO:0046685">
    <property type="term" value="P:response to arsenic-containing substance"/>
    <property type="evidence" value="ECO:0007669"/>
    <property type="project" value="UniProtKB-KW"/>
</dbReference>
<dbReference type="NCBIfam" id="NF033788">
    <property type="entry name" value="HTH_metalloreg"/>
    <property type="match status" value="1"/>
</dbReference>
<comment type="caution">
    <text evidence="6">The sequence shown here is derived from an EMBL/GenBank/DDBJ whole genome shotgun (WGS) entry which is preliminary data.</text>
</comment>
<dbReference type="PANTHER" id="PTHR33154">
    <property type="entry name" value="TRANSCRIPTIONAL REGULATOR, ARSR FAMILY"/>
    <property type="match status" value="1"/>
</dbReference>
<dbReference type="Pfam" id="PF01022">
    <property type="entry name" value="HTH_5"/>
    <property type="match status" value="1"/>
</dbReference>
<sequence>MVTASSPLSLFKALADDTRLQLVMLIMVEGEVCVCEMTHALNETQPKISRHLALLRRCGLLADRRDCQWVYYRLSPSLDDAALGLLQLTQDRYRHYIAPALERLVNMGNRPVRQRLYC</sequence>
<dbReference type="PANTHER" id="PTHR33154:SF18">
    <property type="entry name" value="ARSENICAL RESISTANCE OPERON REPRESSOR"/>
    <property type="match status" value="1"/>
</dbReference>
<dbReference type="InterPro" id="IPR011991">
    <property type="entry name" value="ArsR-like_HTH"/>
</dbReference>
<keyword evidence="1" id="KW-0059">Arsenical resistance</keyword>
<feature type="domain" description="HTH arsR-type" evidence="5">
    <location>
        <begin position="1"/>
        <end position="100"/>
    </location>
</feature>
<evidence type="ECO:0000256" key="4">
    <source>
        <dbReference type="ARBA" id="ARBA00023163"/>
    </source>
</evidence>
<dbReference type="Proteomes" id="UP000242757">
    <property type="component" value="Unassembled WGS sequence"/>
</dbReference>
<organism evidence="6 7">
    <name type="scientific">Oceanimonas doudoroffii</name>
    <dbReference type="NCBI Taxonomy" id="84158"/>
    <lineage>
        <taxon>Bacteria</taxon>
        <taxon>Pseudomonadati</taxon>
        <taxon>Pseudomonadota</taxon>
        <taxon>Gammaproteobacteria</taxon>
        <taxon>Aeromonadales</taxon>
        <taxon>Aeromonadaceae</taxon>
        <taxon>Oceanimonas</taxon>
    </lineage>
</organism>
<evidence type="ECO:0000256" key="2">
    <source>
        <dbReference type="ARBA" id="ARBA00023015"/>
    </source>
</evidence>
<reference evidence="6 7" key="1">
    <citation type="submission" date="2017-08" db="EMBL/GenBank/DDBJ databases">
        <title>A Genome Sequence of Oceanimonas doudoroffii ATCC 27123T.</title>
        <authorList>
            <person name="Brennan M.A."/>
            <person name="Maclea K.S."/>
            <person name="Mcclelland W.D."/>
            <person name="Trachtenberg A.M."/>
        </authorList>
    </citation>
    <scope>NUCLEOTIDE SEQUENCE [LARGE SCALE GENOMIC DNA]</scope>
    <source>
        <strain evidence="6 7">ATCC 27123</strain>
    </source>
</reference>
<dbReference type="InterPro" id="IPR036388">
    <property type="entry name" value="WH-like_DNA-bd_sf"/>
</dbReference>
<dbReference type="RefSeq" id="WP_094201550.1">
    <property type="nucleotide sequence ID" value="NZ_NBIM01000006.1"/>
</dbReference>
<dbReference type="CDD" id="cd00090">
    <property type="entry name" value="HTH_ARSR"/>
    <property type="match status" value="1"/>
</dbReference>
<evidence type="ECO:0000256" key="3">
    <source>
        <dbReference type="ARBA" id="ARBA00023125"/>
    </source>
</evidence>
<dbReference type="PRINTS" id="PR00778">
    <property type="entry name" value="HTHARSR"/>
</dbReference>